<name>A0ABN1G9L9_9HYPH</name>
<evidence type="ECO:0000259" key="4">
    <source>
        <dbReference type="PROSITE" id="PS50043"/>
    </source>
</evidence>
<accession>A0ABN1G9L9</accession>
<dbReference type="EMBL" id="BAAADE010000004">
    <property type="protein sequence ID" value="GAA0606818.1"/>
    <property type="molecule type" value="Genomic_DNA"/>
</dbReference>
<keyword evidence="2" id="KW-0238">DNA-binding</keyword>
<dbReference type="InterPro" id="IPR000792">
    <property type="entry name" value="Tscrpt_reg_LuxR_C"/>
</dbReference>
<organism evidence="5 6">
    <name type="scientific">Paenochrobactrum glaciei</name>
    <dbReference type="NCBI Taxonomy" id="486407"/>
    <lineage>
        <taxon>Bacteria</taxon>
        <taxon>Pseudomonadati</taxon>
        <taxon>Pseudomonadota</taxon>
        <taxon>Alphaproteobacteria</taxon>
        <taxon>Hyphomicrobiales</taxon>
        <taxon>Brucellaceae</taxon>
        <taxon>Paenochrobactrum</taxon>
    </lineage>
</organism>
<dbReference type="PANTHER" id="PTHR44688">
    <property type="entry name" value="DNA-BINDING TRANSCRIPTIONAL ACTIVATOR DEVR_DOSR"/>
    <property type="match status" value="1"/>
</dbReference>
<keyword evidence="3" id="KW-0804">Transcription</keyword>
<gene>
    <name evidence="5" type="ORF">GCM10008943_22960</name>
</gene>
<evidence type="ECO:0000256" key="3">
    <source>
        <dbReference type="ARBA" id="ARBA00023163"/>
    </source>
</evidence>
<dbReference type="Gene3D" id="1.10.10.10">
    <property type="entry name" value="Winged helix-like DNA-binding domain superfamily/Winged helix DNA-binding domain"/>
    <property type="match status" value="1"/>
</dbReference>
<comment type="caution">
    <text evidence="5">The sequence shown here is derived from an EMBL/GenBank/DDBJ whole genome shotgun (WGS) entry which is preliminary data.</text>
</comment>
<feature type="domain" description="HTH luxR-type" evidence="4">
    <location>
        <begin position="722"/>
        <end position="787"/>
    </location>
</feature>
<dbReference type="SUPFAM" id="SSF46894">
    <property type="entry name" value="C-terminal effector domain of the bipartite response regulators"/>
    <property type="match status" value="1"/>
</dbReference>
<dbReference type="CDD" id="cd06170">
    <property type="entry name" value="LuxR_C_like"/>
    <property type="match status" value="1"/>
</dbReference>
<dbReference type="PROSITE" id="PS50043">
    <property type="entry name" value="HTH_LUXR_2"/>
    <property type="match status" value="1"/>
</dbReference>
<evidence type="ECO:0000313" key="6">
    <source>
        <dbReference type="Proteomes" id="UP001424441"/>
    </source>
</evidence>
<dbReference type="PANTHER" id="PTHR44688:SF16">
    <property type="entry name" value="DNA-BINDING TRANSCRIPTIONAL ACTIVATOR DEVR_DOSR"/>
    <property type="match status" value="1"/>
</dbReference>
<dbReference type="PRINTS" id="PR00038">
    <property type="entry name" value="HTHLUXR"/>
</dbReference>
<dbReference type="PROSITE" id="PS00622">
    <property type="entry name" value="HTH_LUXR_1"/>
    <property type="match status" value="1"/>
</dbReference>
<reference evidence="5 6" key="1">
    <citation type="journal article" date="2019" name="Int. J. Syst. Evol. Microbiol.">
        <title>The Global Catalogue of Microorganisms (GCM) 10K type strain sequencing project: providing services to taxonomists for standard genome sequencing and annotation.</title>
        <authorList>
            <consortium name="The Broad Institute Genomics Platform"/>
            <consortium name="The Broad Institute Genome Sequencing Center for Infectious Disease"/>
            <person name="Wu L."/>
            <person name="Ma J."/>
        </authorList>
    </citation>
    <scope>NUCLEOTIDE SEQUENCE [LARGE SCALE GENOMIC DNA]</scope>
    <source>
        <strain evidence="5 6">JCM 15115</strain>
    </source>
</reference>
<protein>
    <submittedName>
        <fullName evidence="5">LuxR C-terminal-related transcriptional regulator</fullName>
    </submittedName>
</protein>
<evidence type="ECO:0000313" key="5">
    <source>
        <dbReference type="EMBL" id="GAA0606818.1"/>
    </source>
</evidence>
<evidence type="ECO:0000256" key="2">
    <source>
        <dbReference type="ARBA" id="ARBA00023125"/>
    </source>
</evidence>
<keyword evidence="1" id="KW-0805">Transcription regulation</keyword>
<dbReference type="InterPro" id="IPR036388">
    <property type="entry name" value="WH-like_DNA-bd_sf"/>
</dbReference>
<sequence>MLLRMTSELLPRLLLRKRLAQETAKTVYLHAPSGAGKTVLLKLLGEDLGASICTLPQPDKRHFQDNRLLWDVPAGLRTPHIPAHLLNENTVLFIACRPDQHIKGIARHGLHYGVSIYDADKLSFKPSELESLEPQQQHLISQEFANWPAFLVLAKEPNEQLCIDYLEQVFLAQFCASEIVELSIWLDNPSTESRAYWHSLLPPALMKNLNKHKFLRALLKRAVQNKLNDFNSEEALFEAAKAWEDAGQPLAAMRLLLDHHHEHQAAQILKRAQGRELIYDSDLEAFQDIIMRFSTQMLAEDETVLFAVARTLLKQGELQRVRHLLMRYLGSDYLDPLKVLNAKSRYSFTAKTFRLTFMISEDLTPSDTMIAGLGEFMADYPMRAYGRWAGYYNSILEFEVRRRNFREAEAAAARALMYLKRSGDRPLLDFFIHLHQIVLRLMNGDALLARQAATEARSRLEQVTHPVPQEFRMLRLAEACLAYETGRPRDLLEFVNNEFEAFAAAEIWPSLMQFALHYASQILADNFPVAIRPGFLDHLWIHLSEGLQFNAMMEIRTAIAYQNANRWQDAALTLAAVRMPMGRTGVESAIDELSRISRRDEVSFAMTWLRDAVHQWTPRSYLPKQLDALLVNPKVTNREKVALQLWLSFAAFRRGDIAAARAGLLSTLQTTKRLGCYGVLSEERIFLSPLLKEKRIRSFIETSPEAQTALTVLIKAIDSPQARAIQGGLSQREIQMLQLLGSGMSNKRIAHTLSISEVTVKFHLGNLYRKMGCRKRSEALKSALALGWI</sequence>
<dbReference type="Pfam" id="PF00196">
    <property type="entry name" value="GerE"/>
    <property type="match status" value="1"/>
</dbReference>
<evidence type="ECO:0000256" key="1">
    <source>
        <dbReference type="ARBA" id="ARBA00023015"/>
    </source>
</evidence>
<dbReference type="SMART" id="SM00421">
    <property type="entry name" value="HTH_LUXR"/>
    <property type="match status" value="1"/>
</dbReference>
<dbReference type="Proteomes" id="UP001424441">
    <property type="component" value="Unassembled WGS sequence"/>
</dbReference>
<proteinExistence type="predicted"/>
<dbReference type="InterPro" id="IPR016032">
    <property type="entry name" value="Sig_transdc_resp-reg_C-effctor"/>
</dbReference>
<keyword evidence="6" id="KW-1185">Reference proteome</keyword>